<evidence type="ECO:0000313" key="5">
    <source>
        <dbReference type="EMBL" id="PSS08998.1"/>
    </source>
</evidence>
<proteinExistence type="predicted"/>
<feature type="compositionally biased region" description="Basic residues" evidence="3">
    <location>
        <begin position="73"/>
        <end position="83"/>
    </location>
</feature>
<dbReference type="PANTHER" id="PTHR37534">
    <property type="entry name" value="TRANSCRIPTIONAL ACTIVATOR PROTEIN UGA3"/>
    <property type="match status" value="1"/>
</dbReference>
<dbReference type="AlphaFoldDB" id="A0A2T3ARK0"/>
<accession>A0A2T3ARK0</accession>
<feature type="compositionally biased region" description="Polar residues" evidence="3">
    <location>
        <begin position="1"/>
        <end position="19"/>
    </location>
</feature>
<name>A0A2T3ARK0_AMORE</name>
<dbReference type="PROSITE" id="PS00463">
    <property type="entry name" value="ZN2_CY6_FUNGAL_1"/>
    <property type="match status" value="1"/>
</dbReference>
<feature type="domain" description="Zn(2)-C6 fungal-type" evidence="4">
    <location>
        <begin position="101"/>
        <end position="129"/>
    </location>
</feature>
<evidence type="ECO:0000256" key="1">
    <source>
        <dbReference type="ARBA" id="ARBA00004123"/>
    </source>
</evidence>
<feature type="region of interest" description="Disordered" evidence="3">
    <location>
        <begin position="1"/>
        <end position="44"/>
    </location>
</feature>
<dbReference type="InterPro" id="IPR021858">
    <property type="entry name" value="Fun_TF"/>
</dbReference>
<reference evidence="5 6" key="1">
    <citation type="journal article" date="2018" name="New Phytol.">
        <title>Comparative genomics and transcriptomics depict ericoid mycorrhizal fungi as versatile saprotrophs and plant mutualists.</title>
        <authorList>
            <person name="Martino E."/>
            <person name="Morin E."/>
            <person name="Grelet G.A."/>
            <person name="Kuo A."/>
            <person name="Kohler A."/>
            <person name="Daghino S."/>
            <person name="Barry K.W."/>
            <person name="Cichocki N."/>
            <person name="Clum A."/>
            <person name="Dockter R.B."/>
            <person name="Hainaut M."/>
            <person name="Kuo R.C."/>
            <person name="LaButti K."/>
            <person name="Lindahl B.D."/>
            <person name="Lindquist E.A."/>
            <person name="Lipzen A."/>
            <person name="Khouja H.R."/>
            <person name="Magnuson J."/>
            <person name="Murat C."/>
            <person name="Ohm R.A."/>
            <person name="Singer S.W."/>
            <person name="Spatafora J.W."/>
            <person name="Wang M."/>
            <person name="Veneault-Fourrey C."/>
            <person name="Henrissat B."/>
            <person name="Grigoriev I.V."/>
            <person name="Martin F.M."/>
            <person name="Perotto S."/>
        </authorList>
    </citation>
    <scope>NUCLEOTIDE SEQUENCE [LARGE SCALE GENOMIC DNA]</scope>
    <source>
        <strain evidence="5 6">ATCC 22711</strain>
    </source>
</reference>
<evidence type="ECO:0000259" key="4">
    <source>
        <dbReference type="PROSITE" id="PS50048"/>
    </source>
</evidence>
<dbReference type="EMBL" id="KZ679017">
    <property type="protein sequence ID" value="PSS08998.1"/>
    <property type="molecule type" value="Genomic_DNA"/>
</dbReference>
<dbReference type="GO" id="GO:0000981">
    <property type="term" value="F:DNA-binding transcription factor activity, RNA polymerase II-specific"/>
    <property type="evidence" value="ECO:0007669"/>
    <property type="project" value="InterPro"/>
</dbReference>
<dbReference type="GeneID" id="36569362"/>
<dbReference type="Pfam" id="PF00172">
    <property type="entry name" value="Zn_clus"/>
    <property type="match status" value="1"/>
</dbReference>
<dbReference type="GO" id="GO:0005634">
    <property type="term" value="C:nucleus"/>
    <property type="evidence" value="ECO:0007669"/>
    <property type="project" value="UniProtKB-SubCell"/>
</dbReference>
<feature type="region of interest" description="Disordered" evidence="3">
    <location>
        <begin position="73"/>
        <end position="93"/>
    </location>
</feature>
<dbReference type="CDD" id="cd00067">
    <property type="entry name" value="GAL4"/>
    <property type="match status" value="1"/>
</dbReference>
<comment type="subcellular location">
    <subcellularLocation>
        <location evidence="1">Nucleus</location>
    </subcellularLocation>
</comment>
<dbReference type="Gene3D" id="4.10.240.10">
    <property type="entry name" value="Zn(2)-C6 fungal-type DNA-binding domain"/>
    <property type="match status" value="1"/>
</dbReference>
<keyword evidence="2" id="KW-0539">Nucleus</keyword>
<dbReference type="OrthoDB" id="3509362at2759"/>
<protein>
    <recommendedName>
        <fullName evidence="4">Zn(2)-C6 fungal-type domain-containing protein</fullName>
    </recommendedName>
</protein>
<dbReference type="SMART" id="SM00066">
    <property type="entry name" value="GAL4"/>
    <property type="match status" value="1"/>
</dbReference>
<dbReference type="SUPFAM" id="SSF57701">
    <property type="entry name" value="Zn2/Cys6 DNA-binding domain"/>
    <property type="match status" value="1"/>
</dbReference>
<evidence type="ECO:0000256" key="2">
    <source>
        <dbReference type="ARBA" id="ARBA00023242"/>
    </source>
</evidence>
<dbReference type="Proteomes" id="UP000241818">
    <property type="component" value="Unassembled WGS sequence"/>
</dbReference>
<dbReference type="GO" id="GO:0000976">
    <property type="term" value="F:transcription cis-regulatory region binding"/>
    <property type="evidence" value="ECO:0007669"/>
    <property type="project" value="TreeGrafter"/>
</dbReference>
<evidence type="ECO:0000256" key="3">
    <source>
        <dbReference type="SAM" id="MobiDB-lite"/>
    </source>
</evidence>
<organism evidence="5 6">
    <name type="scientific">Amorphotheca resinae ATCC 22711</name>
    <dbReference type="NCBI Taxonomy" id="857342"/>
    <lineage>
        <taxon>Eukaryota</taxon>
        <taxon>Fungi</taxon>
        <taxon>Dikarya</taxon>
        <taxon>Ascomycota</taxon>
        <taxon>Pezizomycotina</taxon>
        <taxon>Leotiomycetes</taxon>
        <taxon>Helotiales</taxon>
        <taxon>Amorphothecaceae</taxon>
        <taxon>Amorphotheca</taxon>
    </lineage>
</organism>
<dbReference type="GO" id="GO:0008270">
    <property type="term" value="F:zinc ion binding"/>
    <property type="evidence" value="ECO:0007669"/>
    <property type="project" value="InterPro"/>
</dbReference>
<dbReference type="GO" id="GO:0045944">
    <property type="term" value="P:positive regulation of transcription by RNA polymerase II"/>
    <property type="evidence" value="ECO:0007669"/>
    <property type="project" value="TreeGrafter"/>
</dbReference>
<gene>
    <name evidence="5" type="ORF">M430DRAFT_109494</name>
</gene>
<evidence type="ECO:0000313" key="6">
    <source>
        <dbReference type="Proteomes" id="UP000241818"/>
    </source>
</evidence>
<dbReference type="PANTHER" id="PTHR37534:SF38">
    <property type="entry name" value="ZN(2)-C6 FUNGAL-TYPE DOMAIN-CONTAINING PROTEIN"/>
    <property type="match status" value="1"/>
</dbReference>
<dbReference type="InParanoid" id="A0A2T3ARK0"/>
<dbReference type="InterPro" id="IPR036864">
    <property type="entry name" value="Zn2-C6_fun-type_DNA-bd_sf"/>
</dbReference>
<dbReference type="PROSITE" id="PS50048">
    <property type="entry name" value="ZN2_CY6_FUNGAL_2"/>
    <property type="match status" value="1"/>
</dbReference>
<dbReference type="STRING" id="857342.A0A2T3ARK0"/>
<dbReference type="RefSeq" id="XP_024717296.1">
    <property type="nucleotide sequence ID" value="XM_024861281.1"/>
</dbReference>
<dbReference type="InterPro" id="IPR001138">
    <property type="entry name" value="Zn2Cys6_DnaBD"/>
</dbReference>
<sequence length="562" mass="63627">MTTITSAASSCTDPWSSSGFVEDQELDSGDLDGHMPTMKLEPDDDVKMPDIRIREGPVREAPSTINQTPLVAKRPRGRPRKYPKLSPESMAKVGKGRSKTGCITCRKRKKKCDERKPGCMNCEKNAIDCEGYREKTIWKSGKERAEEARLRSVSLPNIKLPAMINGVETAGDMMFFEHYIFRLSSIFTVEGEQNNAFKCMLLPMAVQHPGLMHSILALSSKHIDYRSSYGIKFLKDHPEVDIETLERRSLFHQHEALNELNADIERQKKGDKPNVTLPATFGQMLCLVLETLSDPNPKGLHRVHLEAYQSLVKECPPEDGEFQKFIHEFFQYHICADELIALPADRVRLSATCDDWNLPTTIVQPDAVRLLGVSDGLFLYMSKITNIRNEVRENLQNGIDPPVGYNALYAAALIDAGIREWKPVWPAGDSRDRAGLLYKQMMWVYLWRTIHPPRCSSWEPNAKITEAVNDGIKILSSFDPRDPSQTLILAPAFVLGCAAFEPAQREPIRKAIGVVKAYMEYRNSDTALEVLEEVWRLMDAKDERSWDWQTIAHGMGMDFLAT</sequence>
<dbReference type="Pfam" id="PF11951">
    <property type="entry name" value="Fungal_trans_2"/>
    <property type="match status" value="1"/>
</dbReference>
<keyword evidence="6" id="KW-1185">Reference proteome</keyword>